<reference evidence="2" key="2">
    <citation type="submission" date="2016-06" db="EMBL/GenBank/DDBJ databases">
        <title>The genome of a short-lived fish provides insights into sex chromosome evolution and the genetic control of aging.</title>
        <authorList>
            <person name="Reichwald K."/>
            <person name="Felder M."/>
            <person name="Petzold A."/>
            <person name="Koch P."/>
            <person name="Groth M."/>
            <person name="Platzer M."/>
        </authorList>
    </citation>
    <scope>NUCLEOTIDE SEQUENCE</scope>
    <source>
        <tissue evidence="2">Brain</tissue>
    </source>
</reference>
<name>A0A1A8E1E6_NOTKA</name>
<feature type="non-terminal residue" evidence="2">
    <location>
        <position position="1"/>
    </location>
</feature>
<evidence type="ECO:0000256" key="1">
    <source>
        <dbReference type="SAM" id="MobiDB-lite"/>
    </source>
</evidence>
<sequence length="70" mass="7997">EREREHGGEEQGFGGKRAALPSCAPEGGRGGRRWKRSVKRRAVVGLHGDYESNKIQYFFLNHNSMTFFSR</sequence>
<feature type="region of interest" description="Disordered" evidence="1">
    <location>
        <begin position="1"/>
        <end position="35"/>
    </location>
</feature>
<gene>
    <name evidence="2" type="primary">Nfu_g_1_000480</name>
</gene>
<protein>
    <submittedName>
        <fullName evidence="2">Uncharacterized protein</fullName>
    </submittedName>
</protein>
<accession>A0A1A8E1E6</accession>
<reference evidence="2" key="1">
    <citation type="submission" date="2016-05" db="EMBL/GenBank/DDBJ databases">
        <authorList>
            <person name="Lavstsen T."/>
            <person name="Jespersen J.S."/>
        </authorList>
    </citation>
    <scope>NUCLEOTIDE SEQUENCE</scope>
    <source>
        <tissue evidence="2">Brain</tissue>
    </source>
</reference>
<dbReference type="AlphaFoldDB" id="A0A1A8E1E6"/>
<dbReference type="EMBL" id="HAEA01010409">
    <property type="protein sequence ID" value="SBQ38889.1"/>
    <property type="molecule type" value="Transcribed_RNA"/>
</dbReference>
<proteinExistence type="predicted"/>
<evidence type="ECO:0000313" key="2">
    <source>
        <dbReference type="EMBL" id="SBQ38889.1"/>
    </source>
</evidence>
<organism evidence="2">
    <name type="scientific">Nothobranchius kadleci</name>
    <name type="common">African annual killifish</name>
    <dbReference type="NCBI Taxonomy" id="1051664"/>
    <lineage>
        <taxon>Eukaryota</taxon>
        <taxon>Metazoa</taxon>
        <taxon>Chordata</taxon>
        <taxon>Craniata</taxon>
        <taxon>Vertebrata</taxon>
        <taxon>Euteleostomi</taxon>
        <taxon>Actinopterygii</taxon>
        <taxon>Neopterygii</taxon>
        <taxon>Teleostei</taxon>
        <taxon>Neoteleostei</taxon>
        <taxon>Acanthomorphata</taxon>
        <taxon>Ovalentaria</taxon>
        <taxon>Atherinomorphae</taxon>
        <taxon>Cyprinodontiformes</taxon>
        <taxon>Nothobranchiidae</taxon>
        <taxon>Nothobranchius</taxon>
    </lineage>
</organism>